<organism evidence="1 2">
    <name type="scientific">Candidatus Merdivicinus excrementipullorum</name>
    <dbReference type="NCBI Taxonomy" id="2840867"/>
    <lineage>
        <taxon>Bacteria</taxon>
        <taxon>Bacillati</taxon>
        <taxon>Bacillota</taxon>
        <taxon>Clostridia</taxon>
        <taxon>Eubacteriales</taxon>
        <taxon>Oscillospiraceae</taxon>
        <taxon>Oscillospiraceae incertae sedis</taxon>
        <taxon>Candidatus Merdivicinus</taxon>
    </lineage>
</organism>
<dbReference type="AlphaFoldDB" id="A0A9D1JYN6"/>
<accession>A0A9D1JYN6</accession>
<protein>
    <submittedName>
        <fullName evidence="1">Uncharacterized protein</fullName>
    </submittedName>
</protein>
<name>A0A9D1JYN6_9FIRM</name>
<comment type="caution">
    <text evidence="1">The sequence shown here is derived from an EMBL/GenBank/DDBJ whole genome shotgun (WGS) entry which is preliminary data.</text>
</comment>
<dbReference type="Proteomes" id="UP000824002">
    <property type="component" value="Unassembled WGS sequence"/>
</dbReference>
<reference evidence="1" key="1">
    <citation type="submission" date="2020-10" db="EMBL/GenBank/DDBJ databases">
        <authorList>
            <person name="Gilroy R."/>
        </authorList>
    </citation>
    <scope>NUCLEOTIDE SEQUENCE</scope>
    <source>
        <strain evidence="1">CHK199-13235</strain>
    </source>
</reference>
<dbReference type="EMBL" id="DVJP01000023">
    <property type="protein sequence ID" value="HIS75744.1"/>
    <property type="molecule type" value="Genomic_DNA"/>
</dbReference>
<sequence>MSYKDFIMNEVRYNALARSNPARAEELFASAEKTAADKYDRLVNLSNK</sequence>
<gene>
    <name evidence="1" type="ORF">IAB51_02940</name>
</gene>
<evidence type="ECO:0000313" key="1">
    <source>
        <dbReference type="EMBL" id="HIS75744.1"/>
    </source>
</evidence>
<dbReference type="Gene3D" id="3.40.50.970">
    <property type="match status" value="1"/>
</dbReference>
<proteinExistence type="predicted"/>
<reference evidence="1" key="2">
    <citation type="journal article" date="2021" name="PeerJ">
        <title>Extensive microbial diversity within the chicken gut microbiome revealed by metagenomics and culture.</title>
        <authorList>
            <person name="Gilroy R."/>
            <person name="Ravi A."/>
            <person name="Getino M."/>
            <person name="Pursley I."/>
            <person name="Horton D.L."/>
            <person name="Alikhan N.F."/>
            <person name="Baker D."/>
            <person name="Gharbi K."/>
            <person name="Hall N."/>
            <person name="Watson M."/>
            <person name="Adriaenssens E.M."/>
            <person name="Foster-Nyarko E."/>
            <person name="Jarju S."/>
            <person name="Secka A."/>
            <person name="Antonio M."/>
            <person name="Oren A."/>
            <person name="Chaudhuri R.R."/>
            <person name="La Ragione R."/>
            <person name="Hildebrand F."/>
            <person name="Pallen M.J."/>
        </authorList>
    </citation>
    <scope>NUCLEOTIDE SEQUENCE</scope>
    <source>
        <strain evidence="1">CHK199-13235</strain>
    </source>
</reference>
<evidence type="ECO:0000313" key="2">
    <source>
        <dbReference type="Proteomes" id="UP000824002"/>
    </source>
</evidence>